<dbReference type="FunFam" id="3.40.50.20:FF:000010">
    <property type="entry name" value="Propionyl-CoA carboxylase subunit alpha"/>
    <property type="match status" value="1"/>
</dbReference>
<feature type="domain" description="ATP-grasp" evidence="18">
    <location>
        <begin position="120"/>
        <end position="318"/>
    </location>
</feature>
<sequence length="453" mass="49681">MFKKVLVANRGEIAVRIIRACKEMGIKTVAVYSDADKDALHVKLADEAVNIGPAPSIKSYLNMMNIINAAIVTGAEGIHPGYGFLAENSRFSKLCKANGIKFIGPSAESIDAMGDKATAKDTMKKGGVPVTPGSDGIIKTIEEADKLVKKIGCPIICKASAGGGGKGMRLVKSEKELESALRSCQAEAQAAFGNPDVYIEKYIEQPRHVEIQIIADQYGNAIYLGERDCSIQRRHQKLVEEGPSPAVSPEIRKRMGEAAVKAALAAKYEGAGTVEFLFDDKANDFYFMEMNTRVQVEHCVTEMITNIDIVKTGIRVAAGEKLPYTQKDVKIMGHAIECRINAEDPNTFVPSPGEITKLILPGGPFVRIDTACYQGYQIPPFYDSLIAKLIVWGEDRNEAIDRMYRALDEFIVEGINTTIPFHKKVMKNQVFRGGVFHTDFIDKHMDKSKNGGE</sequence>
<dbReference type="PROSITE" id="PS50979">
    <property type="entry name" value="BC"/>
    <property type="match status" value="1"/>
</dbReference>
<comment type="subunit">
    <text evidence="14">Heterooctamer of four A and four B subunits.</text>
</comment>
<name>A0A150IHJ9_9EURY</name>
<keyword evidence="7 20" id="KW-0436">Ligase</keyword>
<dbReference type="InterPro" id="IPR051602">
    <property type="entry name" value="ACC_Biotin_Carboxylase"/>
</dbReference>
<evidence type="ECO:0000256" key="12">
    <source>
        <dbReference type="ARBA" id="ARBA00023317"/>
    </source>
</evidence>
<dbReference type="GO" id="GO:0004736">
    <property type="term" value="F:pyruvate carboxylase activity"/>
    <property type="evidence" value="ECO:0007669"/>
    <property type="project" value="UniProtKB-EC"/>
</dbReference>
<evidence type="ECO:0000256" key="9">
    <source>
        <dbReference type="ARBA" id="ARBA00022741"/>
    </source>
</evidence>
<evidence type="ECO:0000259" key="18">
    <source>
        <dbReference type="PROSITE" id="PS50975"/>
    </source>
</evidence>
<dbReference type="SUPFAM" id="SSF51246">
    <property type="entry name" value="Rudiment single hybrid motif"/>
    <property type="match status" value="1"/>
</dbReference>
<evidence type="ECO:0000256" key="6">
    <source>
        <dbReference type="ARBA" id="ARBA00022432"/>
    </source>
</evidence>
<keyword evidence="10 17" id="KW-0067">ATP-binding</keyword>
<dbReference type="Pfam" id="PF02786">
    <property type="entry name" value="CPSase_L_D2"/>
    <property type="match status" value="1"/>
</dbReference>
<evidence type="ECO:0000256" key="3">
    <source>
        <dbReference type="ARBA" id="ARBA00002380"/>
    </source>
</evidence>
<dbReference type="InterPro" id="IPR005479">
    <property type="entry name" value="CPAse_ATP-bd"/>
</dbReference>
<dbReference type="GO" id="GO:0006094">
    <property type="term" value="P:gluconeogenesis"/>
    <property type="evidence" value="ECO:0007669"/>
    <property type="project" value="UniProtKB-KW"/>
</dbReference>
<evidence type="ECO:0000256" key="5">
    <source>
        <dbReference type="ARBA" id="ARBA00013057"/>
    </source>
</evidence>
<evidence type="ECO:0000313" key="21">
    <source>
        <dbReference type="EMBL" id="KYC50337.1"/>
    </source>
</evidence>
<organism evidence="20 22">
    <name type="scientific">Candidatus Methanofastidiosum methylothiophilum</name>
    <dbReference type="NCBI Taxonomy" id="1705564"/>
    <lineage>
        <taxon>Archaea</taxon>
        <taxon>Methanobacteriati</taxon>
        <taxon>Methanobacteriota</taxon>
        <taxon>Stenosarchaea group</taxon>
        <taxon>Candidatus Methanofastidiosia</taxon>
        <taxon>Candidatus Methanofastidiosales</taxon>
        <taxon>Candidatus Methanofastidiosaceae</taxon>
        <taxon>Candidatus Methanofastidiosum</taxon>
    </lineage>
</organism>
<dbReference type="GO" id="GO:0005524">
    <property type="term" value="F:ATP binding"/>
    <property type="evidence" value="ECO:0007669"/>
    <property type="project" value="UniProtKB-UniRule"/>
</dbReference>
<dbReference type="InterPro" id="IPR004549">
    <property type="entry name" value="Acetyl_CoA_COase_biotin_COase"/>
</dbReference>
<evidence type="ECO:0000256" key="1">
    <source>
        <dbReference type="ARBA" id="ARBA00001936"/>
    </source>
</evidence>
<dbReference type="Gene3D" id="3.30.470.20">
    <property type="entry name" value="ATP-grasp fold, B domain"/>
    <property type="match status" value="1"/>
</dbReference>
<evidence type="ECO:0000256" key="15">
    <source>
        <dbReference type="ARBA" id="ARBA00073540"/>
    </source>
</evidence>
<evidence type="ECO:0000256" key="11">
    <source>
        <dbReference type="ARBA" id="ARBA00022842"/>
    </source>
</evidence>
<evidence type="ECO:0000313" key="22">
    <source>
        <dbReference type="Proteomes" id="UP000092401"/>
    </source>
</evidence>
<dbReference type="InterPro" id="IPR011761">
    <property type="entry name" value="ATP-grasp"/>
</dbReference>
<dbReference type="PROSITE" id="PS00867">
    <property type="entry name" value="CPSASE_2"/>
    <property type="match status" value="1"/>
</dbReference>
<comment type="cofactor">
    <cofactor evidence="1">
        <name>Mn(2+)</name>
        <dbReference type="ChEBI" id="CHEBI:29035"/>
    </cofactor>
</comment>
<dbReference type="Pfam" id="PF00289">
    <property type="entry name" value="Biotin_carb_N"/>
    <property type="match status" value="1"/>
</dbReference>
<evidence type="ECO:0000256" key="8">
    <source>
        <dbReference type="ARBA" id="ARBA00022723"/>
    </source>
</evidence>
<comment type="caution">
    <text evidence="20">The sequence shown here is derived from an EMBL/GenBank/DDBJ whole genome shotgun (WGS) entry which is preliminary data.</text>
</comment>
<evidence type="ECO:0000313" key="20">
    <source>
        <dbReference type="EMBL" id="KYC44483.1"/>
    </source>
</evidence>
<dbReference type="NCBIfam" id="TIGR00514">
    <property type="entry name" value="accC"/>
    <property type="match status" value="1"/>
</dbReference>
<proteinExistence type="predicted"/>
<dbReference type="SUPFAM" id="SSF52440">
    <property type="entry name" value="PreATP-grasp domain"/>
    <property type="match status" value="1"/>
</dbReference>
<dbReference type="FunFam" id="3.30.1490.20:FF:000018">
    <property type="entry name" value="Biotin carboxylase"/>
    <property type="match status" value="1"/>
</dbReference>
<keyword evidence="12 20" id="KW-0670">Pyruvate</keyword>
<accession>A0A150IHJ9</accession>
<dbReference type="NCBIfam" id="NF006367">
    <property type="entry name" value="PRK08591.1"/>
    <property type="match status" value="1"/>
</dbReference>
<dbReference type="InterPro" id="IPR005482">
    <property type="entry name" value="Biotin_COase_C"/>
</dbReference>
<dbReference type="GO" id="GO:0046872">
    <property type="term" value="F:metal ion binding"/>
    <property type="evidence" value="ECO:0007669"/>
    <property type="project" value="UniProtKB-KW"/>
</dbReference>
<feature type="domain" description="Biotin carboxylation" evidence="19">
    <location>
        <begin position="1"/>
        <end position="446"/>
    </location>
</feature>
<comment type="function">
    <text evidence="3">Pyruvate carboxylase catalyzes a 2-step reaction, involving the ATP-dependent carboxylation of the covalently attached biotin in the first step and the transfer of the carboxyl group to pyruvate in the second.</text>
</comment>
<dbReference type="InterPro" id="IPR011054">
    <property type="entry name" value="Rudment_hybrid_motif"/>
</dbReference>
<dbReference type="SUPFAM" id="SSF56059">
    <property type="entry name" value="Glutathione synthetase ATP-binding domain-like"/>
    <property type="match status" value="1"/>
</dbReference>
<evidence type="ECO:0000256" key="14">
    <source>
        <dbReference type="ARBA" id="ARBA00064342"/>
    </source>
</evidence>
<dbReference type="PANTHER" id="PTHR48095:SF2">
    <property type="entry name" value="BIOTIN CARBOXYLASE, CHLOROPLASTIC"/>
    <property type="match status" value="1"/>
</dbReference>
<dbReference type="PATRIC" id="fig|1706438.3.peg.871"/>
<keyword evidence="9 17" id="KW-0547">Nucleotide-binding</keyword>
<dbReference type="EMBL" id="LNGE01000062">
    <property type="protein sequence ID" value="KYC44483.1"/>
    <property type="molecule type" value="Genomic_DNA"/>
</dbReference>
<dbReference type="SMART" id="SM00878">
    <property type="entry name" value="Biotin_carb_C"/>
    <property type="match status" value="1"/>
</dbReference>
<keyword evidence="8" id="KW-0479">Metal-binding</keyword>
<dbReference type="PATRIC" id="fig|1706436.3.peg.1717"/>
<evidence type="ECO:0000256" key="16">
    <source>
        <dbReference type="ARBA" id="ARBA00079226"/>
    </source>
</evidence>
<evidence type="ECO:0000256" key="17">
    <source>
        <dbReference type="PROSITE-ProRule" id="PRU00409"/>
    </source>
</evidence>
<evidence type="ECO:0000256" key="7">
    <source>
        <dbReference type="ARBA" id="ARBA00022598"/>
    </source>
</evidence>
<keyword evidence="6" id="KW-0312">Gluconeogenesis</keyword>
<accession>A0A150IZE1</accession>
<dbReference type="InterPro" id="IPR011764">
    <property type="entry name" value="Biotin_carboxylation_dom"/>
</dbReference>
<dbReference type="Proteomes" id="UP000092403">
    <property type="component" value="Unassembled WGS sequence"/>
</dbReference>
<comment type="catalytic activity">
    <reaction evidence="13">
        <text>hydrogencarbonate + pyruvate + ATP = oxaloacetate + ADP + phosphate + H(+)</text>
        <dbReference type="Rhea" id="RHEA:20844"/>
        <dbReference type="ChEBI" id="CHEBI:15361"/>
        <dbReference type="ChEBI" id="CHEBI:15378"/>
        <dbReference type="ChEBI" id="CHEBI:16452"/>
        <dbReference type="ChEBI" id="CHEBI:17544"/>
        <dbReference type="ChEBI" id="CHEBI:30616"/>
        <dbReference type="ChEBI" id="CHEBI:43474"/>
        <dbReference type="ChEBI" id="CHEBI:456216"/>
        <dbReference type="EC" id="6.4.1.1"/>
    </reaction>
</comment>
<dbReference type="Pfam" id="PF02785">
    <property type="entry name" value="Biotin_carb_C"/>
    <property type="match status" value="1"/>
</dbReference>
<dbReference type="PANTHER" id="PTHR48095">
    <property type="entry name" value="PYRUVATE CARBOXYLASE SUBUNIT A"/>
    <property type="match status" value="1"/>
</dbReference>
<comment type="cofactor">
    <cofactor evidence="2">
        <name>Co(2+)</name>
        <dbReference type="ChEBI" id="CHEBI:48828"/>
    </cofactor>
</comment>
<evidence type="ECO:0000313" key="23">
    <source>
        <dbReference type="Proteomes" id="UP000092403"/>
    </source>
</evidence>
<comment type="pathway">
    <text evidence="4">Carbohydrate biosynthesis; gluconeogenesis.</text>
</comment>
<dbReference type="InterPro" id="IPR005481">
    <property type="entry name" value="BC-like_N"/>
</dbReference>
<keyword evidence="11" id="KW-0460">Magnesium</keyword>
<dbReference type="AlphaFoldDB" id="A0A150IHJ9"/>
<evidence type="ECO:0000256" key="2">
    <source>
        <dbReference type="ARBA" id="ARBA00001941"/>
    </source>
</evidence>
<reference evidence="22 23" key="1">
    <citation type="journal article" date="2016" name="ISME J.">
        <title>Chasing the elusive Euryarchaeota class WSA2: genomes reveal a uniquely fastidious methyl-reducing methanogen.</title>
        <authorList>
            <person name="Nobu M.K."/>
            <person name="Narihiro T."/>
            <person name="Kuroda K."/>
            <person name="Mei R."/>
            <person name="Liu W.T."/>
        </authorList>
    </citation>
    <scope>NUCLEOTIDE SEQUENCE [LARGE SCALE GENOMIC DNA]</scope>
    <source>
        <strain evidence="20">B03fssc0709_Meth_Bin005</strain>
        <strain evidence="21">BMIXfssc0709_Meth_Bin006</strain>
    </source>
</reference>
<gene>
    <name evidence="20" type="primary">pycA</name>
    <name evidence="20" type="ORF">APG10_01700</name>
    <name evidence="21" type="ORF">APG12_00865</name>
</gene>
<dbReference type="InterPro" id="IPR016185">
    <property type="entry name" value="PreATP-grasp_dom_sf"/>
</dbReference>
<dbReference type="PROSITE" id="PS50975">
    <property type="entry name" value="ATP_GRASP"/>
    <property type="match status" value="1"/>
</dbReference>
<evidence type="ECO:0000256" key="13">
    <source>
        <dbReference type="ARBA" id="ARBA00049382"/>
    </source>
</evidence>
<dbReference type="EMBL" id="LNJC01000015">
    <property type="protein sequence ID" value="KYC50337.1"/>
    <property type="molecule type" value="Genomic_DNA"/>
</dbReference>
<dbReference type="EC" id="6.4.1.1" evidence="5"/>
<dbReference type="Proteomes" id="UP000092401">
    <property type="component" value="Unassembled WGS sequence"/>
</dbReference>
<evidence type="ECO:0000256" key="4">
    <source>
        <dbReference type="ARBA" id="ARBA00004742"/>
    </source>
</evidence>
<evidence type="ECO:0000259" key="19">
    <source>
        <dbReference type="PROSITE" id="PS50979"/>
    </source>
</evidence>
<evidence type="ECO:0000256" key="10">
    <source>
        <dbReference type="ARBA" id="ARBA00022840"/>
    </source>
</evidence>
<protein>
    <recommendedName>
        <fullName evidence="15">Pyruvate carboxylase subunit A</fullName>
        <ecNumber evidence="5">6.4.1.1</ecNumber>
    </recommendedName>
    <alternativeName>
        <fullName evidence="16">Pyruvic carboxylase A</fullName>
    </alternativeName>
</protein>
<dbReference type="FunFam" id="3.30.470.20:FF:000028">
    <property type="entry name" value="Methylcrotonoyl-CoA carboxylase subunit alpha, mitochondrial"/>
    <property type="match status" value="1"/>
</dbReference>